<dbReference type="PANTHER" id="PTHR43471:SF14">
    <property type="entry name" value="ABC-2 TYPE TRANSPORT SYSTEM PERMEASE PROTEIN"/>
    <property type="match status" value="1"/>
</dbReference>
<dbReference type="OrthoDB" id="3789452at2"/>
<proteinExistence type="predicted"/>
<dbReference type="STRING" id="29563.SAMN02983006_02754"/>
<keyword evidence="1" id="KW-1133">Transmembrane helix</keyword>
<protein>
    <submittedName>
        <fullName evidence="2">ABC-2 type transport system permease protein</fullName>
    </submittedName>
</protein>
<feature type="transmembrane region" description="Helical" evidence="1">
    <location>
        <begin position="284"/>
        <end position="303"/>
    </location>
</feature>
<dbReference type="RefSeq" id="WP_089862740.1">
    <property type="nucleotide sequence ID" value="NZ_FOTI01000063.1"/>
</dbReference>
<feature type="transmembrane region" description="Helical" evidence="1">
    <location>
        <begin position="80"/>
        <end position="100"/>
    </location>
</feature>
<keyword evidence="3" id="KW-1185">Reference proteome</keyword>
<keyword evidence="1" id="KW-0812">Transmembrane</keyword>
<feature type="transmembrane region" description="Helical" evidence="1">
    <location>
        <begin position="195"/>
        <end position="215"/>
    </location>
</feature>
<organism evidence="2 3">
    <name type="scientific">Halanaerobium salsuginis</name>
    <dbReference type="NCBI Taxonomy" id="29563"/>
    <lineage>
        <taxon>Bacteria</taxon>
        <taxon>Bacillati</taxon>
        <taxon>Bacillota</taxon>
        <taxon>Clostridia</taxon>
        <taxon>Halanaerobiales</taxon>
        <taxon>Halanaerobiaceae</taxon>
        <taxon>Halanaerobium</taxon>
    </lineage>
</organism>
<dbReference type="Proteomes" id="UP000199006">
    <property type="component" value="Unassembled WGS sequence"/>
</dbReference>
<evidence type="ECO:0000313" key="3">
    <source>
        <dbReference type="Proteomes" id="UP000199006"/>
    </source>
</evidence>
<dbReference type="Pfam" id="PF12679">
    <property type="entry name" value="ABC2_membrane_2"/>
    <property type="match status" value="1"/>
</dbReference>
<name>A0A1I4MYV2_9FIRM</name>
<dbReference type="GO" id="GO:0005886">
    <property type="term" value="C:plasma membrane"/>
    <property type="evidence" value="ECO:0007669"/>
    <property type="project" value="UniProtKB-SubCell"/>
</dbReference>
<dbReference type="AlphaFoldDB" id="A0A1I4MYV2"/>
<feature type="transmembrane region" description="Helical" evidence="1">
    <location>
        <begin position="165"/>
        <end position="188"/>
    </location>
</feature>
<accession>A0A1I4MYV2</accession>
<keyword evidence="1" id="KW-0472">Membrane</keyword>
<sequence length="307" mass="34418">MGKILSIASKEIKTAFKDKAFLAVALLFLLLSILSVYIGSATKNAEITAYQDIVNLLKSQGATSIPAEPKIFPLSILKNIINYVAVIGSIVAIFLGFNSFSEEREEGTIKLLLSRPIYRDQLINGKLFGGAFVIAVLLIITLVFNCFLFTLVSGMNINFAEFSRLTVFFVFAFYYMISFYLASLFVSLNSQNSTFAFLLMLIIWMGVSYVIPQLAESQKNYVYVLNNISQTMNQMPQDTLISKTIEIFSPTVQFKNIGRDLLQVVPEHAQLSLFTILKLNLRSIIYLLVPGLFMLFGSYNSFLKEGN</sequence>
<dbReference type="EMBL" id="FOTI01000063">
    <property type="protein sequence ID" value="SFM08257.1"/>
    <property type="molecule type" value="Genomic_DNA"/>
</dbReference>
<feature type="transmembrane region" description="Helical" evidence="1">
    <location>
        <begin position="20"/>
        <end position="38"/>
    </location>
</feature>
<gene>
    <name evidence="2" type="ORF">SAMN02983006_02754</name>
</gene>
<evidence type="ECO:0000256" key="1">
    <source>
        <dbReference type="SAM" id="Phobius"/>
    </source>
</evidence>
<dbReference type="GO" id="GO:0140359">
    <property type="term" value="F:ABC-type transporter activity"/>
    <property type="evidence" value="ECO:0007669"/>
    <property type="project" value="InterPro"/>
</dbReference>
<dbReference type="PANTHER" id="PTHR43471">
    <property type="entry name" value="ABC TRANSPORTER PERMEASE"/>
    <property type="match status" value="1"/>
</dbReference>
<evidence type="ECO:0000313" key="2">
    <source>
        <dbReference type="EMBL" id="SFM08257.1"/>
    </source>
</evidence>
<reference evidence="2 3" key="1">
    <citation type="submission" date="2016-10" db="EMBL/GenBank/DDBJ databases">
        <authorList>
            <person name="de Groot N.N."/>
        </authorList>
    </citation>
    <scope>NUCLEOTIDE SEQUENCE [LARGE SCALE GENOMIC DNA]</scope>
    <source>
        <strain evidence="2 3">ATCC 51327</strain>
    </source>
</reference>
<feature type="transmembrane region" description="Helical" evidence="1">
    <location>
        <begin position="127"/>
        <end position="153"/>
    </location>
</feature>